<comment type="caution">
    <text evidence="2">The sequence shown here is derived from an EMBL/GenBank/DDBJ whole genome shotgun (WGS) entry which is preliminary data.</text>
</comment>
<evidence type="ECO:0008006" key="4">
    <source>
        <dbReference type="Google" id="ProtNLM"/>
    </source>
</evidence>
<evidence type="ECO:0000256" key="1">
    <source>
        <dbReference type="SAM" id="MobiDB-lite"/>
    </source>
</evidence>
<sequence length="515" mass="56803">MFVCASELRPLNSSFPFTIATKSMVDRRCSSTDLTPTLIGIYDSLLEPEKSLRPETCRLETAKDARNDPPVKPTTEPKENVSKIEEAPTMMTGGVKLPFANYNKSSLYAIRTKSDSDSVGDEVNKCKISDASINNIQKTIKETKQVADTTFDNLSPNVKRMISSSEMTALKFQKKTSNIGKTSMRRSNIPLVGATSKISQSGVEILPSVEIYDQPCVAKNLNKSKSEEIESPKSVPLKPEFKIDDAQTYDVPTNNRPAIYDVPVNNKTAFESLSLPYIDQSIELSITTNDREFDIKLSSKENSPLQQKVSVESPVKILTDGTNSLHRKDFLSKTETPPKLLSKTVPYPETIGSTGNLKTEKEVIRLNPPVVEVSRPLSMSSIASSSSTSSSGVQNKGGVNSAYLASIESLDDHSDVDMTSANGSNNFVNNAGIMTASVSEERTSVDTTPQHIDEMPGLSQLERVCAEIIQTENVYVEDLRQVVECNDAVKTSRCLFPISLKYQMRAHYQCRRRPN</sequence>
<gene>
    <name evidence="2" type="ORF">APLA_LOCUS11751</name>
</gene>
<name>A0A8S1APT3_ARCPL</name>
<dbReference type="OrthoDB" id="10256176at2759"/>
<reference evidence="2 3" key="1">
    <citation type="submission" date="2020-04" db="EMBL/GenBank/DDBJ databases">
        <authorList>
            <person name="Wallbank WR R."/>
            <person name="Pardo Diaz C."/>
            <person name="Kozak K."/>
            <person name="Martin S."/>
            <person name="Jiggins C."/>
            <person name="Moest M."/>
            <person name="Warren A I."/>
            <person name="Byers J.R.P. K."/>
            <person name="Montejo-Kovacevich G."/>
            <person name="Yen C E."/>
        </authorList>
    </citation>
    <scope>NUCLEOTIDE SEQUENCE [LARGE SCALE GENOMIC DNA]</scope>
</reference>
<dbReference type="EMBL" id="CADEBD010000336">
    <property type="protein sequence ID" value="CAB3247049.1"/>
    <property type="molecule type" value="Genomic_DNA"/>
</dbReference>
<evidence type="ECO:0000313" key="3">
    <source>
        <dbReference type="Proteomes" id="UP000494256"/>
    </source>
</evidence>
<proteinExistence type="predicted"/>
<dbReference type="Proteomes" id="UP000494256">
    <property type="component" value="Unassembled WGS sequence"/>
</dbReference>
<evidence type="ECO:0000313" key="2">
    <source>
        <dbReference type="EMBL" id="CAB3247049.1"/>
    </source>
</evidence>
<protein>
    <recommendedName>
        <fullName evidence="4">DH domain-containing protein</fullName>
    </recommendedName>
</protein>
<feature type="region of interest" description="Disordered" evidence="1">
    <location>
        <begin position="59"/>
        <end position="82"/>
    </location>
</feature>
<organism evidence="2 3">
    <name type="scientific">Arctia plantaginis</name>
    <name type="common">Wood tiger moth</name>
    <name type="synonym">Phalaena plantaginis</name>
    <dbReference type="NCBI Taxonomy" id="874455"/>
    <lineage>
        <taxon>Eukaryota</taxon>
        <taxon>Metazoa</taxon>
        <taxon>Ecdysozoa</taxon>
        <taxon>Arthropoda</taxon>
        <taxon>Hexapoda</taxon>
        <taxon>Insecta</taxon>
        <taxon>Pterygota</taxon>
        <taxon>Neoptera</taxon>
        <taxon>Endopterygota</taxon>
        <taxon>Lepidoptera</taxon>
        <taxon>Glossata</taxon>
        <taxon>Ditrysia</taxon>
        <taxon>Noctuoidea</taxon>
        <taxon>Erebidae</taxon>
        <taxon>Arctiinae</taxon>
        <taxon>Arctia</taxon>
    </lineage>
</organism>
<accession>A0A8S1APT3</accession>
<dbReference type="AlphaFoldDB" id="A0A8S1APT3"/>